<dbReference type="InterPro" id="IPR027385">
    <property type="entry name" value="Beta-barrel_OMP"/>
</dbReference>
<organism evidence="3 4">
    <name type="scientific">Moheibacter stercoris</name>
    <dbReference type="NCBI Taxonomy" id="1628251"/>
    <lineage>
        <taxon>Bacteria</taxon>
        <taxon>Pseudomonadati</taxon>
        <taxon>Bacteroidota</taxon>
        <taxon>Flavobacteriia</taxon>
        <taxon>Flavobacteriales</taxon>
        <taxon>Weeksellaceae</taxon>
        <taxon>Moheibacter</taxon>
    </lineage>
</organism>
<dbReference type="SUPFAM" id="SSF56925">
    <property type="entry name" value="OMPA-like"/>
    <property type="match status" value="1"/>
</dbReference>
<sequence length="164" mass="18359">MKKLILSAMILFTGNGLLNAQNDSNIGLMFGFGSEIDRFAIGVIGEFSIMDNLSISPNFLFYFPEKYHYITNNFWEVNGNINYYFINNESMGVYGLGGLNYTHASVKADFMGISDSDSEGKFGANLGGGFKYHLSNKFAPFAELKYVISDYDQVVAMIGMKYKF</sequence>
<keyword evidence="1" id="KW-0732">Signal</keyword>
<gene>
    <name evidence="3" type="ORF">ABID46_001348</name>
</gene>
<comment type="caution">
    <text evidence="3">The sequence shown here is derived from an EMBL/GenBank/DDBJ whole genome shotgun (WGS) entry which is preliminary data.</text>
</comment>
<evidence type="ECO:0000256" key="1">
    <source>
        <dbReference type="ARBA" id="ARBA00022729"/>
    </source>
</evidence>
<dbReference type="Gene3D" id="2.40.160.20">
    <property type="match status" value="1"/>
</dbReference>
<proteinExistence type="predicted"/>
<evidence type="ECO:0000259" key="2">
    <source>
        <dbReference type="Pfam" id="PF13505"/>
    </source>
</evidence>
<evidence type="ECO:0000313" key="3">
    <source>
        <dbReference type="EMBL" id="MET3731767.1"/>
    </source>
</evidence>
<dbReference type="RefSeq" id="WP_354508341.1">
    <property type="nucleotide sequence ID" value="NZ_JBEPMO010000006.1"/>
</dbReference>
<dbReference type="EMBL" id="JBEPMO010000006">
    <property type="protein sequence ID" value="MET3731767.1"/>
    <property type="molecule type" value="Genomic_DNA"/>
</dbReference>
<evidence type="ECO:0000313" key="4">
    <source>
        <dbReference type="Proteomes" id="UP001549146"/>
    </source>
</evidence>
<feature type="domain" description="Outer membrane protein beta-barrel" evidence="2">
    <location>
        <begin position="21"/>
        <end position="164"/>
    </location>
</feature>
<protein>
    <submittedName>
        <fullName evidence="3">Outer membrane protein X</fullName>
    </submittedName>
</protein>
<keyword evidence="4" id="KW-1185">Reference proteome</keyword>
<dbReference type="InterPro" id="IPR011250">
    <property type="entry name" value="OMP/PagP_B-barrel"/>
</dbReference>
<accession>A0ABV2LVX2</accession>
<dbReference type="Proteomes" id="UP001549146">
    <property type="component" value="Unassembled WGS sequence"/>
</dbReference>
<reference evidence="3 4" key="1">
    <citation type="submission" date="2024-06" db="EMBL/GenBank/DDBJ databases">
        <title>Genomic Encyclopedia of Type Strains, Phase IV (KMG-IV): sequencing the most valuable type-strain genomes for metagenomic binning, comparative biology and taxonomic classification.</title>
        <authorList>
            <person name="Goeker M."/>
        </authorList>
    </citation>
    <scope>NUCLEOTIDE SEQUENCE [LARGE SCALE GENOMIC DNA]</scope>
    <source>
        <strain evidence="3 4">DSM 29388</strain>
    </source>
</reference>
<dbReference type="Pfam" id="PF13505">
    <property type="entry name" value="OMP_b-brl"/>
    <property type="match status" value="1"/>
</dbReference>
<name>A0ABV2LVX2_9FLAO</name>